<accession>A0A5N5WT27</accession>
<dbReference type="InterPro" id="IPR051589">
    <property type="entry name" value="Sialate-O-sulfotransferase"/>
</dbReference>
<dbReference type="Pfam" id="PF01822">
    <property type="entry name" value="WSC"/>
    <property type="match status" value="1"/>
</dbReference>
<keyword evidence="3" id="KW-0732">Signal</keyword>
<keyword evidence="1" id="KW-0677">Repeat</keyword>
<dbReference type="OrthoDB" id="2019572at2759"/>
<dbReference type="Proteomes" id="UP000326565">
    <property type="component" value="Unassembled WGS sequence"/>
</dbReference>
<evidence type="ECO:0000259" key="4">
    <source>
        <dbReference type="PROSITE" id="PS51212"/>
    </source>
</evidence>
<gene>
    <name evidence="5" type="ORF">BDV29DRAFT_178791</name>
</gene>
<keyword evidence="6" id="KW-1185">Reference proteome</keyword>
<protein>
    <recommendedName>
        <fullName evidence="4">WSC domain-containing protein</fullName>
    </recommendedName>
</protein>
<dbReference type="EMBL" id="ML732266">
    <property type="protein sequence ID" value="KAB8071686.1"/>
    <property type="molecule type" value="Genomic_DNA"/>
</dbReference>
<dbReference type="InterPro" id="IPR002889">
    <property type="entry name" value="WSC_carb-bd"/>
</dbReference>
<feature type="signal peptide" evidence="3">
    <location>
        <begin position="1"/>
        <end position="18"/>
    </location>
</feature>
<dbReference type="PANTHER" id="PTHR45964:SF5">
    <property type="entry name" value="WSCD FAMILY MEMBER CG9164"/>
    <property type="match status" value="1"/>
</dbReference>
<evidence type="ECO:0000256" key="2">
    <source>
        <dbReference type="SAM" id="MobiDB-lite"/>
    </source>
</evidence>
<dbReference type="AlphaFoldDB" id="A0A5N5WT27"/>
<evidence type="ECO:0000313" key="5">
    <source>
        <dbReference type="EMBL" id="KAB8071686.1"/>
    </source>
</evidence>
<reference evidence="5 6" key="1">
    <citation type="submission" date="2019-04" db="EMBL/GenBank/DDBJ databases">
        <title>Friends and foes A comparative genomics study of 23 Aspergillus species from section Flavi.</title>
        <authorList>
            <consortium name="DOE Joint Genome Institute"/>
            <person name="Kjaerbolling I."/>
            <person name="Vesth T."/>
            <person name="Frisvad J.C."/>
            <person name="Nybo J.L."/>
            <person name="Theobald S."/>
            <person name="Kildgaard S."/>
            <person name="Isbrandt T."/>
            <person name="Kuo A."/>
            <person name="Sato A."/>
            <person name="Lyhne E.K."/>
            <person name="Kogle M.E."/>
            <person name="Wiebenga A."/>
            <person name="Kun R.S."/>
            <person name="Lubbers R.J."/>
            <person name="Makela M.R."/>
            <person name="Barry K."/>
            <person name="Chovatia M."/>
            <person name="Clum A."/>
            <person name="Daum C."/>
            <person name="Haridas S."/>
            <person name="He G."/>
            <person name="LaButti K."/>
            <person name="Lipzen A."/>
            <person name="Mondo S."/>
            <person name="Riley R."/>
            <person name="Salamov A."/>
            <person name="Simmons B.A."/>
            <person name="Magnuson J.K."/>
            <person name="Henrissat B."/>
            <person name="Mortensen U.H."/>
            <person name="Larsen T.O."/>
            <person name="Devries R.P."/>
            <person name="Grigoriev I.V."/>
            <person name="Machida M."/>
            <person name="Baker S.E."/>
            <person name="Andersen M.R."/>
        </authorList>
    </citation>
    <scope>NUCLEOTIDE SEQUENCE [LARGE SCALE GENOMIC DNA]</scope>
    <source>
        <strain evidence="5 6">CBS 151.66</strain>
    </source>
</reference>
<feature type="compositionally biased region" description="Low complexity" evidence="2">
    <location>
        <begin position="114"/>
        <end position="183"/>
    </location>
</feature>
<feature type="region of interest" description="Disordered" evidence="2">
    <location>
        <begin position="112"/>
        <end position="186"/>
    </location>
</feature>
<evidence type="ECO:0000256" key="3">
    <source>
        <dbReference type="SAM" id="SignalP"/>
    </source>
</evidence>
<proteinExistence type="predicted"/>
<feature type="domain" description="WSC" evidence="4">
    <location>
        <begin position="20"/>
        <end position="109"/>
    </location>
</feature>
<dbReference type="SMART" id="SM00321">
    <property type="entry name" value="WSC"/>
    <property type="match status" value="1"/>
</dbReference>
<dbReference type="PROSITE" id="PS51212">
    <property type="entry name" value="WSC"/>
    <property type="match status" value="1"/>
</dbReference>
<evidence type="ECO:0000256" key="1">
    <source>
        <dbReference type="ARBA" id="ARBA00022737"/>
    </source>
</evidence>
<dbReference type="PANTHER" id="PTHR45964">
    <property type="entry name" value="WSCD FAMILY MEMBER CG9164"/>
    <property type="match status" value="1"/>
</dbReference>
<feature type="chain" id="PRO_5025031575" description="WSC domain-containing protein" evidence="3">
    <location>
        <begin position="19"/>
        <end position="193"/>
    </location>
</feature>
<organism evidence="5 6">
    <name type="scientific">Aspergillus leporis</name>
    <dbReference type="NCBI Taxonomy" id="41062"/>
    <lineage>
        <taxon>Eukaryota</taxon>
        <taxon>Fungi</taxon>
        <taxon>Dikarya</taxon>
        <taxon>Ascomycota</taxon>
        <taxon>Pezizomycotina</taxon>
        <taxon>Eurotiomycetes</taxon>
        <taxon>Eurotiomycetidae</taxon>
        <taxon>Eurotiales</taxon>
        <taxon>Aspergillaceae</taxon>
        <taxon>Aspergillus</taxon>
        <taxon>Aspergillus subgen. Circumdati</taxon>
    </lineage>
</organism>
<name>A0A5N5WT27_9EURO</name>
<evidence type="ECO:0000313" key="6">
    <source>
        <dbReference type="Proteomes" id="UP000326565"/>
    </source>
</evidence>
<sequence>MKFLAIATICLAAPLALAQMLETSGCYSNPGSLRTQGSYPYQSLGYCQELCMKGARKYMALHDNDQCWCGDSLPEQEDLVSDDKCDTPCTGWPETMCGGTKGWSVYQLDKESTDTSSTSTETSTDSSSTSALRSTSSSAPSTERTSSSASSSATPSVSAAKPERASQSASSSAASPTTSTSAANRRFRVSLFH</sequence>